<accession>A0AAD5SGP4</accession>
<reference evidence="8" key="1">
    <citation type="submission" date="2020-05" db="EMBL/GenBank/DDBJ databases">
        <title>Phylogenomic resolution of chytrid fungi.</title>
        <authorList>
            <person name="Stajich J.E."/>
            <person name="Amses K."/>
            <person name="Simmons R."/>
            <person name="Seto K."/>
            <person name="Myers J."/>
            <person name="Bonds A."/>
            <person name="Quandt C.A."/>
            <person name="Barry K."/>
            <person name="Liu P."/>
            <person name="Grigoriev I."/>
            <person name="Longcore J.E."/>
            <person name="James T.Y."/>
        </authorList>
    </citation>
    <scope>NUCLEOTIDE SEQUENCE</scope>
    <source>
        <strain evidence="8">JEL0318</strain>
    </source>
</reference>
<evidence type="ECO:0000256" key="6">
    <source>
        <dbReference type="SAM" id="MobiDB-lite"/>
    </source>
</evidence>
<keyword evidence="4" id="KW-0862">Zinc</keyword>
<evidence type="ECO:0000256" key="1">
    <source>
        <dbReference type="ARBA" id="ARBA00022723"/>
    </source>
</evidence>
<evidence type="ECO:0000256" key="4">
    <source>
        <dbReference type="ARBA" id="ARBA00022833"/>
    </source>
</evidence>
<dbReference type="PANTHER" id="PTHR23057">
    <property type="entry name" value="JUXTAPOSED WITH ANOTHER ZINC FINGER PROTEIN 1"/>
    <property type="match status" value="1"/>
</dbReference>
<evidence type="ECO:0000313" key="8">
    <source>
        <dbReference type="EMBL" id="KAJ3054986.1"/>
    </source>
</evidence>
<comment type="caution">
    <text evidence="8">The sequence shown here is derived from an EMBL/GenBank/DDBJ whole genome shotgun (WGS) entry which is preliminary data.</text>
</comment>
<keyword evidence="2" id="KW-0677">Repeat</keyword>
<dbReference type="SUPFAM" id="SSF57667">
    <property type="entry name" value="beta-beta-alpha zinc fingers"/>
    <property type="match status" value="1"/>
</dbReference>
<dbReference type="InterPro" id="IPR036236">
    <property type="entry name" value="Znf_C2H2_sf"/>
</dbReference>
<dbReference type="PROSITE" id="PS50157">
    <property type="entry name" value="ZINC_FINGER_C2H2_2"/>
    <property type="match status" value="1"/>
</dbReference>
<keyword evidence="1" id="KW-0479">Metal-binding</keyword>
<keyword evidence="3 5" id="KW-0863">Zinc-finger</keyword>
<evidence type="ECO:0000313" key="9">
    <source>
        <dbReference type="Proteomes" id="UP001212841"/>
    </source>
</evidence>
<dbReference type="PROSITE" id="PS00028">
    <property type="entry name" value="ZINC_FINGER_C2H2_1"/>
    <property type="match status" value="1"/>
</dbReference>
<evidence type="ECO:0000259" key="7">
    <source>
        <dbReference type="PROSITE" id="PS50157"/>
    </source>
</evidence>
<organism evidence="8 9">
    <name type="scientific">Rhizophlyctis rosea</name>
    <dbReference type="NCBI Taxonomy" id="64517"/>
    <lineage>
        <taxon>Eukaryota</taxon>
        <taxon>Fungi</taxon>
        <taxon>Fungi incertae sedis</taxon>
        <taxon>Chytridiomycota</taxon>
        <taxon>Chytridiomycota incertae sedis</taxon>
        <taxon>Chytridiomycetes</taxon>
        <taxon>Rhizophlyctidales</taxon>
        <taxon>Rhizophlyctidaceae</taxon>
        <taxon>Rhizophlyctis</taxon>
    </lineage>
</organism>
<dbReference type="EMBL" id="JADGJD010000101">
    <property type="protein sequence ID" value="KAJ3054986.1"/>
    <property type="molecule type" value="Genomic_DNA"/>
</dbReference>
<dbReference type="PANTHER" id="PTHR23057:SF0">
    <property type="entry name" value="JUXTAPOSED WITH ANOTHER ZINC FINGER PROTEIN 1"/>
    <property type="match status" value="1"/>
</dbReference>
<name>A0AAD5SGP4_9FUNG</name>
<feature type="region of interest" description="Disordered" evidence="6">
    <location>
        <begin position="31"/>
        <end position="63"/>
    </location>
</feature>
<dbReference type="Gene3D" id="3.30.160.60">
    <property type="entry name" value="Classic Zinc Finger"/>
    <property type="match status" value="1"/>
</dbReference>
<gene>
    <name evidence="8" type="ORF">HK097_000132</name>
</gene>
<proteinExistence type="predicted"/>
<evidence type="ECO:0000256" key="3">
    <source>
        <dbReference type="ARBA" id="ARBA00022771"/>
    </source>
</evidence>
<dbReference type="GO" id="GO:0008270">
    <property type="term" value="F:zinc ion binding"/>
    <property type="evidence" value="ECO:0007669"/>
    <property type="project" value="UniProtKB-KW"/>
</dbReference>
<evidence type="ECO:0000256" key="5">
    <source>
        <dbReference type="PROSITE-ProRule" id="PRU00042"/>
    </source>
</evidence>
<keyword evidence="9" id="KW-1185">Reference proteome</keyword>
<feature type="domain" description="C2H2-type" evidence="7">
    <location>
        <begin position="149"/>
        <end position="174"/>
    </location>
</feature>
<protein>
    <recommendedName>
        <fullName evidence="7">C2H2-type domain-containing protein</fullName>
    </recommendedName>
</protein>
<dbReference type="GO" id="GO:0005634">
    <property type="term" value="C:nucleus"/>
    <property type="evidence" value="ECO:0007669"/>
    <property type="project" value="TreeGrafter"/>
</dbReference>
<dbReference type="Proteomes" id="UP001212841">
    <property type="component" value="Unassembled WGS sequence"/>
</dbReference>
<sequence>MVDGSLDAQMPLGPSAYESSIPALFSNSHSQLMQDSHISPQAAGSDVDSSARGSPGVYDAEDFDEEGDVDASGVILSMGADDRASTGAVGGGKVRTKLYRCPREHCTKVYKNANGLKYHKDKGQCEVDFHPQRPLPAPGAAIKITHRPYWCKMPSCGKRYKNLNGLKYHAKAAHPLVDFKQLKGHVALG</sequence>
<dbReference type="AlphaFoldDB" id="A0AAD5SGP4"/>
<dbReference type="InterPro" id="IPR013087">
    <property type="entry name" value="Znf_C2H2_type"/>
</dbReference>
<evidence type="ECO:0000256" key="2">
    <source>
        <dbReference type="ARBA" id="ARBA00022737"/>
    </source>
</evidence>
<dbReference type="InterPro" id="IPR051580">
    <property type="entry name" value="ZnF-Chromatin_assoc"/>
</dbReference>